<dbReference type="EMBL" id="QFOD01000001">
    <property type="protein sequence ID" value="PZP36775.1"/>
    <property type="molecule type" value="Genomic_DNA"/>
</dbReference>
<proteinExistence type="predicted"/>
<evidence type="ECO:0000313" key="1">
    <source>
        <dbReference type="EMBL" id="PZP36775.1"/>
    </source>
</evidence>
<sequence>MELGPPWRQDDAAPSIRLGSLLITHNCRRSLDAADINPLHYLMTHCSGHALIPAIDGAAHLRVSRFDLEGGEELFIVSDAALEQTTLMLAGDWSALGAALARAADLRG</sequence>
<protein>
    <submittedName>
        <fullName evidence="1">Uncharacterized protein</fullName>
    </submittedName>
</protein>
<dbReference type="Proteomes" id="UP000249633">
    <property type="component" value="Unassembled WGS sequence"/>
</dbReference>
<organism evidence="1 2">
    <name type="scientific">Roseateles depolymerans</name>
    <dbReference type="NCBI Taxonomy" id="76731"/>
    <lineage>
        <taxon>Bacteria</taxon>
        <taxon>Pseudomonadati</taxon>
        <taxon>Pseudomonadota</taxon>
        <taxon>Betaproteobacteria</taxon>
        <taxon>Burkholderiales</taxon>
        <taxon>Sphaerotilaceae</taxon>
        <taxon>Roseateles</taxon>
    </lineage>
</organism>
<gene>
    <name evidence="1" type="ORF">DI603_02135</name>
</gene>
<accession>A0A2W5DXV0</accession>
<comment type="caution">
    <text evidence="1">The sequence shown here is derived from an EMBL/GenBank/DDBJ whole genome shotgun (WGS) entry which is preliminary data.</text>
</comment>
<evidence type="ECO:0000313" key="2">
    <source>
        <dbReference type="Proteomes" id="UP000249633"/>
    </source>
</evidence>
<reference evidence="1 2" key="1">
    <citation type="submission" date="2017-08" db="EMBL/GenBank/DDBJ databases">
        <title>Infants hospitalized years apart are colonized by the same room-sourced microbial strains.</title>
        <authorList>
            <person name="Brooks B."/>
            <person name="Olm M.R."/>
            <person name="Firek B.A."/>
            <person name="Baker R."/>
            <person name="Thomas B.C."/>
            <person name="Morowitz M.J."/>
            <person name="Banfield J.F."/>
        </authorList>
    </citation>
    <scope>NUCLEOTIDE SEQUENCE [LARGE SCALE GENOMIC DNA]</scope>
    <source>
        <strain evidence="1">S2_012_000_R2_81</strain>
    </source>
</reference>
<name>A0A2W5DXV0_9BURK</name>
<dbReference type="AlphaFoldDB" id="A0A2W5DXV0"/>